<evidence type="ECO:0000313" key="2">
    <source>
        <dbReference type="WBParaSite" id="Minc3s02169g28667"/>
    </source>
</evidence>
<keyword evidence="1" id="KW-1185">Reference proteome</keyword>
<evidence type="ECO:0000313" key="1">
    <source>
        <dbReference type="Proteomes" id="UP000887563"/>
    </source>
</evidence>
<reference evidence="2" key="1">
    <citation type="submission" date="2022-11" db="UniProtKB">
        <authorList>
            <consortium name="WormBaseParasite"/>
        </authorList>
    </citation>
    <scope>IDENTIFICATION</scope>
</reference>
<accession>A0A914MPN6</accession>
<sequence>MNGKLEQGCGKCKENDCRNCKQKFCNTKEIGMKHCWTTNSSTCSTGYYENCFTERIETNELNKGCGNCTSPTCKTCTEHRCNDEFNAGCGTCEQNKIKKSCVDCSEFKCNSKNKLEETVFCYEREENGQEKEGSRVCPKKKCFISADTTKGESDGDLKKYTRQGCGKCPSPAIPCQSCNSSLCNTETLFKSSHYCWAEDNKTIPCKISEYGNACYYAVINDSKVEQGCGNKTSWTESNVLAAKCQNKYLCNDKISFNESLFCLNKETDELVISKRSLKQCDTECFFHRLSDGRMEQGCGKCTDQDCRNCKQNFCNHRTIGVKHCWATNGSICSTGYYENCFTERTETNKLKKGCGNCTSSACKTCTGHRCNEGNNFPYYCFDSDGQSLLECPNPDCYIDKDFNAGCGTCDENKINISCVDCRDYKCNSRNKTEQTIFCYEREESGEEKKGRRQCDKKMCYISVDLLKGQLFPLSKILSKELGRSEEIAFKEFTKQGCGNCPHNSITCRTCHSKDCNSQQFFKERHFCWTSENSTEQCSVSEHKRICYYAVINDNIVEQGCGNKTWNETNVRAAKCQNEHLCNTKKLFVESLFCLNKGKDDLKETKSSVIQCDNECFTRRYLDGKLEQSCGNCTNNDCKSCKINFCNTKDIVAKHCWTNNGSTCSAGYYENCFTERTETNKLNKGCGHCNSPTCKTCTGHRCNDGKKFPYYCFDSDGKKLLECPNPYCYIDRDLNAGCGTCERNKIKKSCVDCSDFKCNSRNKLKENIFCYEREYNGKEIEGSRPCVEKTCFISKDLVKGKIFCLVNYPLQREI</sequence>
<name>A0A914MPN6_MELIC</name>
<dbReference type="WBParaSite" id="Minc3s02169g28667">
    <property type="protein sequence ID" value="Minc3s02169g28667"/>
    <property type="gene ID" value="Minc3s02169g28667"/>
</dbReference>
<organism evidence="1 2">
    <name type="scientific">Meloidogyne incognita</name>
    <name type="common">Southern root-knot nematode worm</name>
    <name type="synonym">Oxyuris incognita</name>
    <dbReference type="NCBI Taxonomy" id="6306"/>
    <lineage>
        <taxon>Eukaryota</taxon>
        <taxon>Metazoa</taxon>
        <taxon>Ecdysozoa</taxon>
        <taxon>Nematoda</taxon>
        <taxon>Chromadorea</taxon>
        <taxon>Rhabditida</taxon>
        <taxon>Tylenchina</taxon>
        <taxon>Tylenchomorpha</taxon>
        <taxon>Tylenchoidea</taxon>
        <taxon>Meloidogynidae</taxon>
        <taxon>Meloidogyninae</taxon>
        <taxon>Meloidogyne</taxon>
        <taxon>Meloidogyne incognita group</taxon>
    </lineage>
</organism>
<dbReference type="AlphaFoldDB" id="A0A914MPN6"/>
<proteinExistence type="predicted"/>
<protein>
    <submittedName>
        <fullName evidence="2">Uncharacterized protein</fullName>
    </submittedName>
</protein>
<dbReference type="Proteomes" id="UP000887563">
    <property type="component" value="Unplaced"/>
</dbReference>